<evidence type="ECO:0000256" key="5">
    <source>
        <dbReference type="RuleBase" id="RU362125"/>
    </source>
</evidence>
<comment type="caution">
    <text evidence="9">The sequence shown here is derived from an EMBL/GenBank/DDBJ whole genome shotgun (WGS) entry which is preliminary data.</text>
</comment>
<name>A0A560MC40_9BRAD</name>
<dbReference type="InterPro" id="IPR009100">
    <property type="entry name" value="AcylCoA_DH/oxidase_NM_dom_sf"/>
</dbReference>
<dbReference type="OrthoDB" id="9771038at2"/>
<evidence type="ECO:0000259" key="8">
    <source>
        <dbReference type="Pfam" id="PF18158"/>
    </source>
</evidence>
<keyword evidence="5" id="KW-0560">Oxidoreductase</keyword>
<dbReference type="InterPro" id="IPR006089">
    <property type="entry name" value="Acyl-CoA_DH_CS"/>
</dbReference>
<dbReference type="PROSITE" id="PS00072">
    <property type="entry name" value="ACYL_COA_DH_1"/>
    <property type="match status" value="1"/>
</dbReference>
<evidence type="ECO:0000256" key="1">
    <source>
        <dbReference type="ARBA" id="ARBA00001974"/>
    </source>
</evidence>
<dbReference type="GO" id="GO:0003995">
    <property type="term" value="F:acyl-CoA dehydrogenase activity"/>
    <property type="evidence" value="ECO:0007669"/>
    <property type="project" value="InterPro"/>
</dbReference>
<dbReference type="PANTHER" id="PTHR42707:SF3">
    <property type="entry name" value="ACYL-COA DEHYDROGENASE AIDB-RELATED"/>
    <property type="match status" value="1"/>
</dbReference>
<dbReference type="InterPro" id="IPR052904">
    <property type="entry name" value="Acyl-CoA_dehydrogenase-like"/>
</dbReference>
<dbReference type="SUPFAM" id="SSF56645">
    <property type="entry name" value="Acyl-CoA dehydrogenase NM domain-like"/>
    <property type="match status" value="1"/>
</dbReference>
<keyword evidence="4 5" id="KW-0274">FAD</keyword>
<dbReference type="SUPFAM" id="SSF47203">
    <property type="entry name" value="Acyl-CoA dehydrogenase C-terminal domain-like"/>
    <property type="match status" value="1"/>
</dbReference>
<dbReference type="Pfam" id="PF18158">
    <property type="entry name" value="AidB_N"/>
    <property type="match status" value="1"/>
</dbReference>
<organism evidence="9 10">
    <name type="scientific">Bradyrhizobium macuxiense</name>
    <dbReference type="NCBI Taxonomy" id="1755647"/>
    <lineage>
        <taxon>Bacteria</taxon>
        <taxon>Pseudomonadati</taxon>
        <taxon>Pseudomonadota</taxon>
        <taxon>Alphaproteobacteria</taxon>
        <taxon>Hyphomicrobiales</taxon>
        <taxon>Nitrobacteraceae</taxon>
        <taxon>Bradyrhizobium</taxon>
    </lineage>
</organism>
<dbReference type="Gene3D" id="6.10.250.600">
    <property type="match status" value="1"/>
</dbReference>
<dbReference type="RefSeq" id="WP_146985552.1">
    <property type="nucleotide sequence ID" value="NZ_VITY01000003.1"/>
</dbReference>
<dbReference type="Gene3D" id="2.40.110.20">
    <property type="match status" value="1"/>
</dbReference>
<comment type="similarity">
    <text evidence="2 5">Belongs to the acyl-CoA dehydrogenase family.</text>
</comment>
<feature type="domain" description="Adaptive response protein AidB N-terminal" evidence="8">
    <location>
        <begin position="13"/>
        <end position="172"/>
    </location>
</feature>
<protein>
    <submittedName>
        <fullName evidence="9">Putative acyl-CoA dehydrogenase</fullName>
    </submittedName>
</protein>
<comment type="cofactor">
    <cofactor evidence="1 5">
        <name>FAD</name>
        <dbReference type="ChEBI" id="CHEBI:57692"/>
    </cofactor>
</comment>
<dbReference type="Pfam" id="PF02770">
    <property type="entry name" value="Acyl-CoA_dh_M"/>
    <property type="match status" value="1"/>
</dbReference>
<dbReference type="InterPro" id="IPR041504">
    <property type="entry name" value="AidB_N"/>
</dbReference>
<feature type="domain" description="Acyl-CoA oxidase/dehydrogenase middle" evidence="7">
    <location>
        <begin position="187"/>
        <end position="278"/>
    </location>
</feature>
<evidence type="ECO:0000259" key="7">
    <source>
        <dbReference type="Pfam" id="PF02770"/>
    </source>
</evidence>
<evidence type="ECO:0000259" key="6">
    <source>
        <dbReference type="Pfam" id="PF00441"/>
    </source>
</evidence>
<feature type="domain" description="Acyl-CoA dehydrogenase/oxidase C-terminal" evidence="6">
    <location>
        <begin position="289"/>
        <end position="444"/>
    </location>
</feature>
<dbReference type="InterPro" id="IPR009075">
    <property type="entry name" value="AcylCo_DH/oxidase_C"/>
</dbReference>
<evidence type="ECO:0000256" key="2">
    <source>
        <dbReference type="ARBA" id="ARBA00009347"/>
    </source>
</evidence>
<dbReference type="EMBL" id="VITY01000003">
    <property type="protein sequence ID" value="TWC05186.1"/>
    <property type="molecule type" value="Genomic_DNA"/>
</dbReference>
<keyword evidence="10" id="KW-1185">Reference proteome</keyword>
<sequence>MTQAPFATHDVLNQSPPFENVDLFTTDAPLAAAVAANGGASASAELSDFGKHWGSAVMAERGRVANENTPKLRTFDARGNRRDEVEFHPAYHELMAHSAHAGVHNSTWTTDGKPAGGAAEVVRAAKFYIASQVETGHLCPITMTRASVAALASQPDILAKTMPVIGTRAYDPSFAPWWTKRGMTLGMGMTEKQGGTDVRANMTRAERDGDGYRITGHKWFMSAPMCDAFLVLGQTNGGLGCFFMPRFAPDGTVNAIHFQRLKDKLGNRSNASSEVEFHGAYAELIGEEGKGIRTIIQMVQLTRQDCAIASVGLMRSGLAHALNHARHRSVFQKHLADQPLMQAVLSDMALHVEASIALVMRLCRAFDRAPSDAGEAAYMRLLTPAIKYWTCKSAPGFLYEAMECLGGNGYVEEGILARHYRESPVNAIWEGSGNVMCLDVLRALGREADAALAVLRALADETRGLPGAVEAVASIGQAFRRPDSERIARLAVEKLALLAAAAALNQVSPDNAKLFAATRLAERHAGMYGAVDLSDADQRALLARALP</sequence>
<dbReference type="Proteomes" id="UP000321304">
    <property type="component" value="Unassembled WGS sequence"/>
</dbReference>
<evidence type="ECO:0000313" key="9">
    <source>
        <dbReference type="EMBL" id="TWC05186.1"/>
    </source>
</evidence>
<dbReference type="Pfam" id="PF00441">
    <property type="entry name" value="Acyl-CoA_dh_1"/>
    <property type="match status" value="1"/>
</dbReference>
<evidence type="ECO:0000256" key="4">
    <source>
        <dbReference type="ARBA" id="ARBA00022827"/>
    </source>
</evidence>
<dbReference type="InterPro" id="IPR036250">
    <property type="entry name" value="AcylCo_DH-like_C"/>
</dbReference>
<dbReference type="Gene3D" id="1.20.140.10">
    <property type="entry name" value="Butyryl-CoA Dehydrogenase, subunit A, domain 3"/>
    <property type="match status" value="1"/>
</dbReference>
<gene>
    <name evidence="9" type="ORF">FBZ93_103198</name>
</gene>
<dbReference type="AlphaFoldDB" id="A0A560MC40"/>
<evidence type="ECO:0000313" key="10">
    <source>
        <dbReference type="Proteomes" id="UP000321304"/>
    </source>
</evidence>
<dbReference type="InterPro" id="IPR006091">
    <property type="entry name" value="Acyl-CoA_Oxase/DH_mid-dom"/>
</dbReference>
<reference evidence="9 10" key="1">
    <citation type="submission" date="2019-06" db="EMBL/GenBank/DDBJ databases">
        <title>Genomic Encyclopedia of Type Strains, Phase IV (KMG-V): Genome sequencing to study the core and pangenomes of soil and plant-associated prokaryotes.</title>
        <authorList>
            <person name="Whitman W."/>
        </authorList>
    </citation>
    <scope>NUCLEOTIDE SEQUENCE [LARGE SCALE GENOMIC DNA]</scope>
    <source>
        <strain evidence="9 10">BR 10355</strain>
    </source>
</reference>
<keyword evidence="3 5" id="KW-0285">Flavoprotein</keyword>
<dbReference type="PANTHER" id="PTHR42707">
    <property type="entry name" value="ACYL-COA DEHYDROGENASE"/>
    <property type="match status" value="1"/>
</dbReference>
<evidence type="ECO:0000256" key="3">
    <source>
        <dbReference type="ARBA" id="ARBA00022630"/>
    </source>
</evidence>
<proteinExistence type="inferred from homology"/>
<dbReference type="PROSITE" id="PS00073">
    <property type="entry name" value="ACYL_COA_DH_2"/>
    <property type="match status" value="1"/>
</dbReference>
<accession>A0A560MC40</accession>
<dbReference type="STRING" id="1755647.AS156_20685"/>